<name>A0A0F9NZM7_9ZZZZ</name>
<feature type="domain" description="Methylene-tetrahydrofolate reductase C-terminal-like" evidence="1">
    <location>
        <begin position="110"/>
        <end position="205"/>
    </location>
</feature>
<gene>
    <name evidence="2" type="ORF">LCGC14_1276190</name>
</gene>
<dbReference type="PANTHER" id="PTHR38755">
    <property type="entry name" value="5,10-METHYLENETETRAHYDROFOLATE REDUCTASE"/>
    <property type="match status" value="1"/>
</dbReference>
<proteinExistence type="predicted"/>
<evidence type="ECO:0000259" key="1">
    <source>
        <dbReference type="Pfam" id="PF12225"/>
    </source>
</evidence>
<dbReference type="PANTHER" id="PTHR38755:SF1">
    <property type="entry name" value="METHYLENE-TETRAHYDROFOLATE REDUCTASE C-TERMINAL DOMAIN-CONTAINING PROTEIN"/>
    <property type="match status" value="1"/>
</dbReference>
<protein>
    <recommendedName>
        <fullName evidence="1">Methylene-tetrahydrofolate reductase C-terminal-like domain-containing protein</fullName>
    </recommendedName>
</protein>
<sequence>MIITQQKDVNEIWAMIKDYNKILITGCDGCCQPPRSINEAKLLGQLLELKARTVGKELKWKAITILRQCDDRIAATTVRPFLEDYEAVVSLACGLGVVMMNKVADKILTYPAQNSMFGGVQNNGENSFIQYCETCGNCLLGFTGGVCPIAGCAKHLNNGPCGGTVEGKCEVGGYKHPCAWIDIYRRLKKFNRLDLFKIYRPPRDYRSATSPAYIPINKVFTNEEEKTKEEKN</sequence>
<dbReference type="Pfam" id="PF12225">
    <property type="entry name" value="DUF5981"/>
    <property type="match status" value="1"/>
</dbReference>
<organism evidence="2">
    <name type="scientific">marine sediment metagenome</name>
    <dbReference type="NCBI Taxonomy" id="412755"/>
    <lineage>
        <taxon>unclassified sequences</taxon>
        <taxon>metagenomes</taxon>
        <taxon>ecological metagenomes</taxon>
    </lineage>
</organism>
<accession>A0A0F9NZM7</accession>
<dbReference type="InterPro" id="IPR022026">
    <property type="entry name" value="DUF5981"/>
</dbReference>
<dbReference type="AlphaFoldDB" id="A0A0F9NZM7"/>
<dbReference type="EMBL" id="LAZR01007211">
    <property type="protein sequence ID" value="KKM86717.1"/>
    <property type="molecule type" value="Genomic_DNA"/>
</dbReference>
<evidence type="ECO:0000313" key="2">
    <source>
        <dbReference type="EMBL" id="KKM86717.1"/>
    </source>
</evidence>
<comment type="caution">
    <text evidence="2">The sequence shown here is derived from an EMBL/GenBank/DDBJ whole genome shotgun (WGS) entry which is preliminary data.</text>
</comment>
<reference evidence="2" key="1">
    <citation type="journal article" date="2015" name="Nature">
        <title>Complex archaea that bridge the gap between prokaryotes and eukaryotes.</title>
        <authorList>
            <person name="Spang A."/>
            <person name="Saw J.H."/>
            <person name="Jorgensen S.L."/>
            <person name="Zaremba-Niedzwiedzka K."/>
            <person name="Martijn J."/>
            <person name="Lind A.E."/>
            <person name="van Eijk R."/>
            <person name="Schleper C."/>
            <person name="Guy L."/>
            <person name="Ettema T.J."/>
        </authorList>
    </citation>
    <scope>NUCLEOTIDE SEQUENCE</scope>
</reference>